<protein>
    <submittedName>
        <fullName evidence="5">Transcriptional regulator, PucR family</fullName>
    </submittedName>
</protein>
<sequence>MNVRDLLAIPILSDAKVVAGASGLARNVQSVNMMDAPDIIDFLKPNELLVTTGYGLKDRPGALVDLVRQMAQKGCAGLGIKIRRFLPETPPEMVRAADEWALPIIELPYQPSLGEIVNQTINFILEKRAEELRYALDIHRSFTTLVFRGRGVGAVVENLGALLGCPVQLLDPGFRVIAASPGHGKLDPRCRDALLTHLRSLNGSIPDMTAFSLLESTNPPMTFTLFPVRTHRQQNGFLVVYGCPFESGVYPRLAVEQAVNVMAFDLLKRQAVEENTRRMKNEFFTDFLSGDIGSRREIINLGKLYGLRENQPYVCAVCRIDDRLEEQVGGLEERRRRLRDAVYDRLETALEEVTSGGVLFTRGESFVLLRPAKEYGVREEHEMAAWLRSVQEEIARWVGVSVSFGLSPCIRHFYELPRAYREGESALHMGYRSGRRRFIQPYRAKELADLFRWIPREDLIQFYENSLNDLAHPADKEKLDLLHTLSVYLDNNCQIAETAKQLYVHRNTVVYRLDKCKELIGRDLKEPDVTLRLRVALLIRGLMYGKEAEGEMGDHG</sequence>
<organism evidence="5 6">
    <name type="scientific">Kyrpidia spormannii</name>
    <dbReference type="NCBI Taxonomy" id="2055160"/>
    <lineage>
        <taxon>Bacteria</taxon>
        <taxon>Bacillati</taxon>
        <taxon>Bacillota</taxon>
        <taxon>Bacilli</taxon>
        <taxon>Bacillales</taxon>
        <taxon>Alicyclobacillaceae</taxon>
        <taxon>Kyrpidia</taxon>
    </lineage>
</organism>
<dbReference type="Pfam" id="PF13556">
    <property type="entry name" value="HTH_30"/>
    <property type="match status" value="1"/>
</dbReference>
<dbReference type="Pfam" id="PF17853">
    <property type="entry name" value="GGDEF_2"/>
    <property type="match status" value="1"/>
</dbReference>
<dbReference type="RefSeq" id="WP_170085324.1">
    <property type="nucleotide sequence ID" value="NZ_CP047971.1"/>
</dbReference>
<dbReference type="InterPro" id="IPR051448">
    <property type="entry name" value="CdaR-like_regulators"/>
</dbReference>
<reference evidence="5 6" key="1">
    <citation type="submission" date="2020-04" db="EMBL/GenBank/DDBJ databases">
        <authorList>
            <person name="Hogendoorn C."/>
        </authorList>
    </citation>
    <scope>NUCLEOTIDE SEQUENCE [LARGE SCALE GENOMIC DNA]</scope>
    <source>
        <strain evidence="5">COOX1</strain>
    </source>
</reference>
<gene>
    <name evidence="5" type="ORF">COOX1_1331</name>
</gene>
<dbReference type="Pfam" id="PF07905">
    <property type="entry name" value="PucR"/>
    <property type="match status" value="1"/>
</dbReference>
<proteinExistence type="inferred from homology"/>
<dbReference type="InterPro" id="IPR041522">
    <property type="entry name" value="CdaR_GGDEF"/>
</dbReference>
<evidence type="ECO:0000313" key="5">
    <source>
        <dbReference type="EMBL" id="CAB3392279.1"/>
    </source>
</evidence>
<feature type="domain" description="CdaR GGDEF-like" evidence="4">
    <location>
        <begin position="290"/>
        <end position="429"/>
    </location>
</feature>
<dbReference type="InterPro" id="IPR042070">
    <property type="entry name" value="PucR_C-HTH_sf"/>
</dbReference>
<comment type="similarity">
    <text evidence="1">Belongs to the CdaR family.</text>
</comment>
<evidence type="ECO:0000259" key="2">
    <source>
        <dbReference type="Pfam" id="PF07905"/>
    </source>
</evidence>
<dbReference type="EMBL" id="LR792683">
    <property type="protein sequence ID" value="CAB3392279.1"/>
    <property type="molecule type" value="Genomic_DNA"/>
</dbReference>
<dbReference type="InterPro" id="IPR025736">
    <property type="entry name" value="PucR_C-HTH_dom"/>
</dbReference>
<dbReference type="InterPro" id="IPR012914">
    <property type="entry name" value="PucR_dom"/>
</dbReference>
<dbReference type="AlphaFoldDB" id="A0A6F9E757"/>
<dbReference type="PANTHER" id="PTHR33744:SF1">
    <property type="entry name" value="DNA-BINDING TRANSCRIPTIONAL ACTIVATOR ADER"/>
    <property type="match status" value="1"/>
</dbReference>
<name>A0A6F9E757_9BACL</name>
<evidence type="ECO:0000256" key="1">
    <source>
        <dbReference type="ARBA" id="ARBA00006754"/>
    </source>
</evidence>
<dbReference type="Gene3D" id="1.10.10.2840">
    <property type="entry name" value="PucR C-terminal helix-turn-helix domain"/>
    <property type="match status" value="1"/>
</dbReference>
<evidence type="ECO:0000313" key="6">
    <source>
        <dbReference type="Proteomes" id="UP000502196"/>
    </source>
</evidence>
<dbReference type="Proteomes" id="UP000502196">
    <property type="component" value="Chromosome"/>
</dbReference>
<dbReference type="PANTHER" id="PTHR33744">
    <property type="entry name" value="CARBOHYDRATE DIACID REGULATOR"/>
    <property type="match status" value="1"/>
</dbReference>
<accession>A0A6F9E757</accession>
<feature type="domain" description="Purine catabolism PurC-like" evidence="2">
    <location>
        <begin position="5"/>
        <end position="123"/>
    </location>
</feature>
<feature type="domain" description="PucR C-terminal helix-turn-helix" evidence="3">
    <location>
        <begin position="481"/>
        <end position="539"/>
    </location>
</feature>
<evidence type="ECO:0000259" key="4">
    <source>
        <dbReference type="Pfam" id="PF17853"/>
    </source>
</evidence>
<evidence type="ECO:0000259" key="3">
    <source>
        <dbReference type="Pfam" id="PF13556"/>
    </source>
</evidence>